<organism evidence="2 3">
    <name type="scientific">Acanthoscelides obtectus</name>
    <name type="common">Bean weevil</name>
    <name type="synonym">Bruchus obtectus</name>
    <dbReference type="NCBI Taxonomy" id="200917"/>
    <lineage>
        <taxon>Eukaryota</taxon>
        <taxon>Metazoa</taxon>
        <taxon>Ecdysozoa</taxon>
        <taxon>Arthropoda</taxon>
        <taxon>Hexapoda</taxon>
        <taxon>Insecta</taxon>
        <taxon>Pterygota</taxon>
        <taxon>Neoptera</taxon>
        <taxon>Endopterygota</taxon>
        <taxon>Coleoptera</taxon>
        <taxon>Polyphaga</taxon>
        <taxon>Cucujiformia</taxon>
        <taxon>Chrysomeloidea</taxon>
        <taxon>Chrysomelidae</taxon>
        <taxon>Bruchinae</taxon>
        <taxon>Bruchini</taxon>
        <taxon>Acanthoscelides</taxon>
    </lineage>
</organism>
<feature type="region of interest" description="Disordered" evidence="1">
    <location>
        <begin position="128"/>
        <end position="162"/>
    </location>
</feature>
<name>A0A9P0KDH6_ACAOB</name>
<comment type="caution">
    <text evidence="2">The sequence shown here is derived from an EMBL/GenBank/DDBJ whole genome shotgun (WGS) entry which is preliminary data.</text>
</comment>
<dbReference type="EMBL" id="CAKOFQ010006793">
    <property type="protein sequence ID" value="CAH1972014.1"/>
    <property type="molecule type" value="Genomic_DNA"/>
</dbReference>
<evidence type="ECO:0000313" key="3">
    <source>
        <dbReference type="Proteomes" id="UP001152888"/>
    </source>
</evidence>
<gene>
    <name evidence="2" type="ORF">ACAOBT_LOCUS9761</name>
</gene>
<evidence type="ECO:0000313" key="2">
    <source>
        <dbReference type="EMBL" id="CAH1972014.1"/>
    </source>
</evidence>
<evidence type="ECO:0000256" key="1">
    <source>
        <dbReference type="SAM" id="MobiDB-lite"/>
    </source>
</evidence>
<protein>
    <submittedName>
        <fullName evidence="2">Uncharacterized protein</fullName>
    </submittedName>
</protein>
<feature type="compositionally biased region" description="Basic and acidic residues" evidence="1">
    <location>
        <begin position="135"/>
        <end position="144"/>
    </location>
</feature>
<sequence length="240" mass="27221">MHLTITETHSLAPQCLSVNADEITTTTPSPTRSLMTECESPPHFDEIFNSVFEPELREILKTPENVHPTEANVPPSLHNLNLSSTSKLRLFPKPLLENRKNIRKRKSTIYTDTPEKLNLLDMKNKRKTYKKKKTDTKDRIEKGKVNGKGKGKRKGKGKGKGTDKVDEIVDVTVDENHGNAVDSHDESTICSEYTEYYVDSVSGEKWIQCVTCKLWARFKCVLGDLIFLECKHCASDIEDL</sequence>
<feature type="compositionally biased region" description="Basic residues" evidence="1">
    <location>
        <begin position="145"/>
        <end position="159"/>
    </location>
</feature>
<dbReference type="Proteomes" id="UP001152888">
    <property type="component" value="Unassembled WGS sequence"/>
</dbReference>
<accession>A0A9P0KDH6</accession>
<reference evidence="2" key="1">
    <citation type="submission" date="2022-03" db="EMBL/GenBank/DDBJ databases">
        <authorList>
            <person name="Sayadi A."/>
        </authorList>
    </citation>
    <scope>NUCLEOTIDE SEQUENCE</scope>
</reference>
<keyword evidence="3" id="KW-1185">Reference proteome</keyword>
<dbReference type="AlphaFoldDB" id="A0A9P0KDH6"/>
<proteinExistence type="predicted"/>